<sequence length="386" mass="43743">MAKTAYILPATDERLIISTGPRNSTAADAPSSLTLLANRTNKLLAKSNLLFYKKELVITGGWTFSTDTMETLQSMYSDLDLEDAVETEEDEPMRSGDLTRARSQSSAAQKATPEKHDIEWSLGVNLVKSILGKIEGLSSLVWETDLPFSKEIWTVIPDNIQRLSLNVFVPDPEDRHEHAPHPEYFTKDDLTYLKNFKNLTRLRVYNMPDSFQSVIWETVWNNPSLDTLELGMRYNPITRDVDNDNKRMPAMDGAWKYDPERIAANKYRGCEGSGYLHHTHGYGEYLDRVAISKARNRVMDSMGYSMDELKAMPLTTLRLDGFVVDDTSFANYFDRLHKIVFTHKCVDAGFVLPATLKNKTNIYTRAGDVGELIEGSEVETKVEMMG</sequence>
<dbReference type="AlphaFoldDB" id="A0A0G2EAG0"/>
<feature type="region of interest" description="Disordered" evidence="1">
    <location>
        <begin position="86"/>
        <end position="114"/>
    </location>
</feature>
<dbReference type="Proteomes" id="UP000034182">
    <property type="component" value="Unassembled WGS sequence"/>
</dbReference>
<evidence type="ECO:0000313" key="3">
    <source>
        <dbReference type="Proteomes" id="UP000034182"/>
    </source>
</evidence>
<comment type="caution">
    <text evidence="2">The sequence shown here is derived from an EMBL/GenBank/DDBJ whole genome shotgun (WGS) entry which is preliminary data.</text>
</comment>
<evidence type="ECO:0000313" key="2">
    <source>
        <dbReference type="EMBL" id="KKY19962.1"/>
    </source>
</evidence>
<reference evidence="2 3" key="2">
    <citation type="submission" date="2015-05" db="EMBL/GenBank/DDBJ databases">
        <title>Distinctive expansion of gene families associated with plant cell wall degradation and secondary metabolism in the genomes of grapevine trunk pathogens.</title>
        <authorList>
            <person name="Lawrence D.P."/>
            <person name="Travadon R."/>
            <person name="Rolshausen P.E."/>
            <person name="Baumgartner K."/>
        </authorList>
    </citation>
    <scope>NUCLEOTIDE SEQUENCE [LARGE SCALE GENOMIC DNA]</scope>
    <source>
        <strain evidence="2">DS831</strain>
    </source>
</reference>
<evidence type="ECO:0000256" key="1">
    <source>
        <dbReference type="SAM" id="MobiDB-lite"/>
    </source>
</evidence>
<organism evidence="2 3">
    <name type="scientific">Diplodia seriata</name>
    <dbReference type="NCBI Taxonomy" id="420778"/>
    <lineage>
        <taxon>Eukaryota</taxon>
        <taxon>Fungi</taxon>
        <taxon>Dikarya</taxon>
        <taxon>Ascomycota</taxon>
        <taxon>Pezizomycotina</taxon>
        <taxon>Dothideomycetes</taxon>
        <taxon>Dothideomycetes incertae sedis</taxon>
        <taxon>Botryosphaeriales</taxon>
        <taxon>Botryosphaeriaceae</taxon>
        <taxon>Diplodia</taxon>
    </lineage>
</organism>
<reference evidence="2 3" key="1">
    <citation type="submission" date="2015-03" db="EMBL/GenBank/DDBJ databases">
        <authorList>
            <person name="Morales-Cruz A."/>
            <person name="Amrine K.C."/>
            <person name="Cantu D."/>
        </authorList>
    </citation>
    <scope>NUCLEOTIDE SEQUENCE [LARGE SCALE GENOMIC DNA]</scope>
    <source>
        <strain evidence="2">DS831</strain>
    </source>
</reference>
<gene>
    <name evidence="2" type="ORF">UCDDS831_g05072</name>
</gene>
<dbReference type="EMBL" id="LAQI01000108">
    <property type="protein sequence ID" value="KKY19962.1"/>
    <property type="molecule type" value="Genomic_DNA"/>
</dbReference>
<name>A0A0G2EAG0_9PEZI</name>
<proteinExistence type="predicted"/>
<protein>
    <submittedName>
        <fullName evidence="2">Uncharacterized protein</fullName>
    </submittedName>
</protein>
<accession>A0A0G2EAG0</accession>